<evidence type="ECO:0000313" key="2">
    <source>
        <dbReference type="EMBL" id="KAK4298956.1"/>
    </source>
</evidence>
<dbReference type="AlphaFoldDB" id="A0AAE1TVC6"/>
<dbReference type="EMBL" id="JAWZYT010006179">
    <property type="protein sequence ID" value="KAK4288678.1"/>
    <property type="molecule type" value="Genomic_DNA"/>
</dbReference>
<dbReference type="Proteomes" id="UP001292094">
    <property type="component" value="Unassembled WGS sequence"/>
</dbReference>
<sequence>MQPVLHKREKINSRYYGKDGAPFKCLICTQLHLETQGRPISPFVPRLTMNTGNLASTDHGHYFARCKYSLWRNLSLRNRGDYGSLGVIASLFWN</sequence>
<comment type="caution">
    <text evidence="2">The sequence shown here is derived from an EMBL/GenBank/DDBJ whole genome shotgun (WGS) entry which is preliminary data.</text>
</comment>
<reference evidence="2" key="1">
    <citation type="submission" date="2023-11" db="EMBL/GenBank/DDBJ databases">
        <title>Genome assemblies of two species of porcelain crab, Petrolisthes cinctipes and Petrolisthes manimaculis (Anomura: Porcellanidae).</title>
        <authorList>
            <person name="Angst P."/>
        </authorList>
    </citation>
    <scope>NUCLEOTIDE SEQUENCE</scope>
    <source>
        <strain evidence="2">PB745_02</strain>
        <tissue evidence="2">Gill</tissue>
    </source>
</reference>
<evidence type="ECO:0000313" key="1">
    <source>
        <dbReference type="EMBL" id="KAK4288678.1"/>
    </source>
</evidence>
<dbReference type="EMBL" id="JAWZYT010003329">
    <property type="protein sequence ID" value="KAK4298956.1"/>
    <property type="molecule type" value="Genomic_DNA"/>
</dbReference>
<protein>
    <submittedName>
        <fullName evidence="2">Uncharacterized protein</fullName>
    </submittedName>
</protein>
<evidence type="ECO:0000313" key="3">
    <source>
        <dbReference type="Proteomes" id="UP001292094"/>
    </source>
</evidence>
<proteinExistence type="predicted"/>
<name>A0AAE1TVC6_9EUCA</name>
<gene>
    <name evidence="2" type="ORF">Pmani_028734</name>
    <name evidence="1" type="ORF">Pmani_038303</name>
</gene>
<keyword evidence="3" id="KW-1185">Reference proteome</keyword>
<accession>A0AAE1TVC6</accession>
<organism evidence="2 3">
    <name type="scientific">Petrolisthes manimaculis</name>
    <dbReference type="NCBI Taxonomy" id="1843537"/>
    <lineage>
        <taxon>Eukaryota</taxon>
        <taxon>Metazoa</taxon>
        <taxon>Ecdysozoa</taxon>
        <taxon>Arthropoda</taxon>
        <taxon>Crustacea</taxon>
        <taxon>Multicrustacea</taxon>
        <taxon>Malacostraca</taxon>
        <taxon>Eumalacostraca</taxon>
        <taxon>Eucarida</taxon>
        <taxon>Decapoda</taxon>
        <taxon>Pleocyemata</taxon>
        <taxon>Anomura</taxon>
        <taxon>Galatheoidea</taxon>
        <taxon>Porcellanidae</taxon>
        <taxon>Petrolisthes</taxon>
    </lineage>
</organism>